<dbReference type="GO" id="GO:0051010">
    <property type="term" value="F:microtubule plus-end binding"/>
    <property type="evidence" value="ECO:0007669"/>
    <property type="project" value="InterPro"/>
</dbReference>
<dbReference type="SMART" id="SM01349">
    <property type="entry name" value="TOG"/>
    <property type="match status" value="1"/>
</dbReference>
<dbReference type="InterPro" id="IPR016024">
    <property type="entry name" value="ARM-type_fold"/>
</dbReference>
<accession>A0A820ELI2</accession>
<dbReference type="AlphaFoldDB" id="A0A820ELI2"/>
<proteinExistence type="predicted"/>
<keyword evidence="3" id="KW-0206">Cytoskeleton</keyword>
<dbReference type="InterPro" id="IPR034085">
    <property type="entry name" value="TOG"/>
</dbReference>
<dbReference type="PANTHER" id="PTHR12609">
    <property type="entry name" value="MICROTUBULE ASSOCIATED PROTEIN XMAP215"/>
    <property type="match status" value="1"/>
</dbReference>
<dbReference type="SUPFAM" id="SSF48371">
    <property type="entry name" value="ARM repeat"/>
    <property type="match status" value="1"/>
</dbReference>
<dbReference type="Proteomes" id="UP000663881">
    <property type="component" value="Unassembled WGS sequence"/>
</dbReference>
<protein>
    <recommendedName>
        <fullName evidence="4">TOG domain-containing protein</fullName>
    </recommendedName>
</protein>
<organism evidence="5 6">
    <name type="scientific">Adineta steineri</name>
    <dbReference type="NCBI Taxonomy" id="433720"/>
    <lineage>
        <taxon>Eukaryota</taxon>
        <taxon>Metazoa</taxon>
        <taxon>Spiralia</taxon>
        <taxon>Gnathifera</taxon>
        <taxon>Rotifera</taxon>
        <taxon>Eurotatoria</taxon>
        <taxon>Bdelloidea</taxon>
        <taxon>Adinetida</taxon>
        <taxon>Adinetidae</taxon>
        <taxon>Adineta</taxon>
    </lineage>
</organism>
<name>A0A820ELI2_9BILA</name>
<evidence type="ECO:0000256" key="1">
    <source>
        <dbReference type="ARBA" id="ARBA00004245"/>
    </source>
</evidence>
<dbReference type="Gene3D" id="1.25.10.10">
    <property type="entry name" value="Leucine-rich Repeat Variant"/>
    <property type="match status" value="1"/>
</dbReference>
<dbReference type="GO" id="GO:0046785">
    <property type="term" value="P:microtubule polymerization"/>
    <property type="evidence" value="ECO:0007669"/>
    <property type="project" value="InterPro"/>
</dbReference>
<comment type="subcellular location">
    <subcellularLocation>
        <location evidence="1">Cytoplasm</location>
        <location evidence="1">Cytoskeleton</location>
    </subcellularLocation>
</comment>
<evidence type="ECO:0000259" key="4">
    <source>
        <dbReference type="SMART" id="SM01349"/>
    </source>
</evidence>
<dbReference type="FunFam" id="1.25.10.10:FF:000063">
    <property type="entry name" value="Putative cytoskeleton-associated protein 5"/>
    <property type="match status" value="1"/>
</dbReference>
<dbReference type="InterPro" id="IPR011989">
    <property type="entry name" value="ARM-like"/>
</dbReference>
<gene>
    <name evidence="5" type="ORF">OKA104_LOCUS43437</name>
</gene>
<sequence length="305" mass="35556">MATNGGIDDNEWQKLPCDQKVQHKAWKARMTGYEECVTLFRTQNSDQSPEFMKYVSLMKKFVIDSNENAREKALDAVFAFVEEANIAGKTVNEVSSGIITKCLNARSKMKERAFDIILMYIEIEKQVEITEELVKGLENKQPKIVQACLELLRKGLSEFGSKVLPIKPFLKQVIPLLDDRDKTVRDESKLLIVEIYKWIGKQTLMPMIQNVKPIQMQELQTEFDKLDLNGIDKPRQTRFLRSQQELKQKMEETNIPSSVIIEDPNLDMQEDLDPFEMLEPVNILERLSKEFYEKSESKQWEDRKE</sequence>
<dbReference type="GO" id="GO:0005856">
    <property type="term" value="C:cytoskeleton"/>
    <property type="evidence" value="ECO:0007669"/>
    <property type="project" value="UniProtKB-SubCell"/>
</dbReference>
<evidence type="ECO:0000313" key="5">
    <source>
        <dbReference type="EMBL" id="CAF4247869.1"/>
    </source>
</evidence>
<feature type="non-terminal residue" evidence="5">
    <location>
        <position position="1"/>
    </location>
</feature>
<dbReference type="InterPro" id="IPR045110">
    <property type="entry name" value="XMAP215"/>
</dbReference>
<dbReference type="EMBL" id="CAJOAY010012177">
    <property type="protein sequence ID" value="CAF4247869.1"/>
    <property type="molecule type" value="Genomic_DNA"/>
</dbReference>
<comment type="caution">
    <text evidence="5">The sequence shown here is derived from an EMBL/GenBank/DDBJ whole genome shotgun (WGS) entry which is preliminary data.</text>
</comment>
<dbReference type="Pfam" id="PF21041">
    <property type="entry name" value="XMAP215_CLASP_TOG"/>
    <property type="match status" value="1"/>
</dbReference>
<dbReference type="GO" id="GO:0061863">
    <property type="term" value="F:microtubule plus end polymerase"/>
    <property type="evidence" value="ECO:0007669"/>
    <property type="project" value="InterPro"/>
</dbReference>
<keyword evidence="2" id="KW-0963">Cytoplasm</keyword>
<reference evidence="5" key="1">
    <citation type="submission" date="2021-02" db="EMBL/GenBank/DDBJ databases">
        <authorList>
            <person name="Nowell W R."/>
        </authorList>
    </citation>
    <scope>NUCLEOTIDE SEQUENCE</scope>
</reference>
<evidence type="ECO:0000313" key="6">
    <source>
        <dbReference type="Proteomes" id="UP000663881"/>
    </source>
</evidence>
<feature type="domain" description="TOG" evidence="4">
    <location>
        <begin position="4"/>
        <end position="232"/>
    </location>
</feature>
<evidence type="ECO:0000256" key="3">
    <source>
        <dbReference type="ARBA" id="ARBA00023212"/>
    </source>
</evidence>
<dbReference type="GO" id="GO:0030951">
    <property type="term" value="P:establishment or maintenance of microtubule cytoskeleton polarity"/>
    <property type="evidence" value="ECO:0007669"/>
    <property type="project" value="InterPro"/>
</dbReference>
<dbReference type="InterPro" id="IPR048491">
    <property type="entry name" value="XMAP215_CLASP_TOG"/>
</dbReference>
<evidence type="ECO:0000256" key="2">
    <source>
        <dbReference type="ARBA" id="ARBA00022490"/>
    </source>
</evidence>
<dbReference type="GO" id="GO:0007051">
    <property type="term" value="P:spindle organization"/>
    <property type="evidence" value="ECO:0007669"/>
    <property type="project" value="InterPro"/>
</dbReference>